<dbReference type="Gramene" id="OGLUM03G34210.2">
    <property type="protein sequence ID" value="OGLUM03G34210.2"/>
    <property type="gene ID" value="OGLUM03G34210"/>
</dbReference>
<proteinExistence type="predicted"/>
<reference evidence="2" key="1">
    <citation type="submission" date="2015-04" db="UniProtKB">
        <authorList>
            <consortium name="EnsemblPlants"/>
        </authorList>
    </citation>
    <scope>IDENTIFICATION</scope>
</reference>
<sequence length="119" mass="12779">MATPTATPPPPEPPPTTEELRHLHRHDGHEELSQRMSGASFRSASSSGTTGGRRGRGKGGDGFLVAVCLPRMQAGQSWTGSLPPPLPNSLASSPSPSCLHLPQRLPSRRCVWLGWERPQ</sequence>
<name>A0A0D9ZDA7_9ORYZ</name>
<feature type="region of interest" description="Disordered" evidence="1">
    <location>
        <begin position="1"/>
        <end position="62"/>
    </location>
</feature>
<evidence type="ECO:0000256" key="1">
    <source>
        <dbReference type="SAM" id="MobiDB-lite"/>
    </source>
</evidence>
<feature type="compositionally biased region" description="Pro residues" evidence="1">
    <location>
        <begin position="1"/>
        <end position="16"/>
    </location>
</feature>
<accession>A0A0D9ZDA7</accession>
<dbReference type="HOGENOM" id="CLU_2065147_0_0_1"/>
<evidence type="ECO:0000313" key="2">
    <source>
        <dbReference type="EnsemblPlants" id="OGLUM03G34210.2"/>
    </source>
</evidence>
<dbReference type="EnsemblPlants" id="OGLUM03G34210.2">
    <property type="protein sequence ID" value="OGLUM03G34210.2"/>
    <property type="gene ID" value="OGLUM03G34210"/>
</dbReference>
<dbReference type="AlphaFoldDB" id="A0A0D9ZDA7"/>
<feature type="compositionally biased region" description="Low complexity" evidence="1">
    <location>
        <begin position="37"/>
        <end position="48"/>
    </location>
</feature>
<keyword evidence="3" id="KW-1185">Reference proteome</keyword>
<dbReference type="Proteomes" id="UP000026961">
    <property type="component" value="Chromosome 3"/>
</dbReference>
<reference evidence="2" key="2">
    <citation type="submission" date="2018-05" db="EMBL/GenBank/DDBJ databases">
        <title>OgluRS3 (Oryza glumaepatula Reference Sequence Version 3).</title>
        <authorList>
            <person name="Zhang J."/>
            <person name="Kudrna D."/>
            <person name="Lee S."/>
            <person name="Talag J."/>
            <person name="Welchert J."/>
            <person name="Wing R.A."/>
        </authorList>
    </citation>
    <scope>NUCLEOTIDE SEQUENCE [LARGE SCALE GENOMIC DNA]</scope>
</reference>
<organism evidence="2">
    <name type="scientific">Oryza glumipatula</name>
    <dbReference type="NCBI Taxonomy" id="40148"/>
    <lineage>
        <taxon>Eukaryota</taxon>
        <taxon>Viridiplantae</taxon>
        <taxon>Streptophyta</taxon>
        <taxon>Embryophyta</taxon>
        <taxon>Tracheophyta</taxon>
        <taxon>Spermatophyta</taxon>
        <taxon>Magnoliopsida</taxon>
        <taxon>Liliopsida</taxon>
        <taxon>Poales</taxon>
        <taxon>Poaceae</taxon>
        <taxon>BOP clade</taxon>
        <taxon>Oryzoideae</taxon>
        <taxon>Oryzeae</taxon>
        <taxon>Oryzinae</taxon>
        <taxon>Oryza</taxon>
    </lineage>
</organism>
<feature type="compositionally biased region" description="Low complexity" evidence="1">
    <location>
        <begin position="88"/>
        <end position="100"/>
    </location>
</feature>
<protein>
    <submittedName>
        <fullName evidence="2">Uncharacterized protein</fullName>
    </submittedName>
</protein>
<feature type="region of interest" description="Disordered" evidence="1">
    <location>
        <begin position="75"/>
        <end position="100"/>
    </location>
</feature>
<evidence type="ECO:0000313" key="3">
    <source>
        <dbReference type="Proteomes" id="UP000026961"/>
    </source>
</evidence>